<proteinExistence type="predicted"/>
<dbReference type="RefSeq" id="WP_118910997.1">
    <property type="nucleotide sequence ID" value="NZ_QOCS01000016.1"/>
</dbReference>
<evidence type="ECO:0000313" key="4">
    <source>
        <dbReference type="Proteomes" id="UP000284822"/>
    </source>
</evidence>
<dbReference type="Gene3D" id="2.60.120.10">
    <property type="entry name" value="Jelly Rolls"/>
    <property type="match status" value="1"/>
</dbReference>
<dbReference type="InterPro" id="IPR018060">
    <property type="entry name" value="HTH_AraC"/>
</dbReference>
<dbReference type="PANTHER" id="PTHR43280">
    <property type="entry name" value="ARAC-FAMILY TRANSCRIPTIONAL REGULATOR"/>
    <property type="match status" value="1"/>
</dbReference>
<dbReference type="InterPro" id="IPR037923">
    <property type="entry name" value="HTH-like"/>
</dbReference>
<evidence type="ECO:0000259" key="2">
    <source>
        <dbReference type="PROSITE" id="PS01124"/>
    </source>
</evidence>
<dbReference type="InterPro" id="IPR003313">
    <property type="entry name" value="AraC-bd"/>
</dbReference>
<comment type="caution">
    <text evidence="3">The sequence shown here is derived from an EMBL/GenBank/DDBJ whole genome shotgun (WGS) entry which is preliminary data.</text>
</comment>
<name>A0A3R6VFZ7_9LACO</name>
<reference evidence="3 4" key="1">
    <citation type="submission" date="2018-07" db="EMBL/GenBank/DDBJ databases">
        <title>Genome sequences of six Lactobacillus spp. isolated from bumble bee guts.</title>
        <authorList>
            <person name="Motta E.V.S."/>
            <person name="Moran N.A."/>
        </authorList>
    </citation>
    <scope>NUCLEOTIDE SEQUENCE [LARGE SCALE GENOMIC DNA]</scope>
    <source>
        <strain evidence="3 4">LV-8.1</strain>
    </source>
</reference>
<dbReference type="Pfam" id="PF02311">
    <property type="entry name" value="AraC_binding"/>
    <property type="match status" value="1"/>
</dbReference>
<evidence type="ECO:0000256" key="1">
    <source>
        <dbReference type="ARBA" id="ARBA00023125"/>
    </source>
</evidence>
<dbReference type="InterPro" id="IPR014710">
    <property type="entry name" value="RmlC-like_jellyroll"/>
</dbReference>
<dbReference type="GO" id="GO:0043565">
    <property type="term" value="F:sequence-specific DNA binding"/>
    <property type="evidence" value="ECO:0007669"/>
    <property type="project" value="InterPro"/>
</dbReference>
<dbReference type="AlphaFoldDB" id="A0A3R6VFZ7"/>
<dbReference type="CDD" id="cd06996">
    <property type="entry name" value="cupin_Lmo2851-like_N"/>
    <property type="match status" value="1"/>
</dbReference>
<dbReference type="Gene3D" id="1.10.10.60">
    <property type="entry name" value="Homeodomain-like"/>
    <property type="match status" value="2"/>
</dbReference>
<protein>
    <submittedName>
        <fullName evidence="3">AraC family transcriptional regulator</fullName>
    </submittedName>
</protein>
<keyword evidence="1" id="KW-0238">DNA-binding</keyword>
<accession>A0A3R6VFZ7</accession>
<dbReference type="PANTHER" id="PTHR43280:SF28">
    <property type="entry name" value="HTH-TYPE TRANSCRIPTIONAL ACTIVATOR RHAS"/>
    <property type="match status" value="1"/>
</dbReference>
<dbReference type="PROSITE" id="PS01124">
    <property type="entry name" value="HTH_ARAC_FAMILY_2"/>
    <property type="match status" value="1"/>
</dbReference>
<dbReference type="EMBL" id="QOCS01000016">
    <property type="protein sequence ID" value="RHW45625.1"/>
    <property type="molecule type" value="Genomic_DNA"/>
</dbReference>
<sequence length="324" mass="37760">MNSQIITLLKQKNDLEIQQFQSHQFINDMPPAAWDKQQHIPILKKDYFLGKQAVYISKHNRFAPYPLHGQRFLEINYMFSGSCKQVVDGKQIQLKAGDVLLMNVGAKHSISALSEDDILINILFTNKNITFKLLHDIHKSNSLSYKFLADISLGQPLAQNYILFSKNNNSDIKMTMEQMIEEYFLKKSYSNSVVESYLNILLIKIIRHHPMPTKNIINNKQKLIFNILKDIEQNYQTITLTELAQKYGYNKNYLSNLITKMTGQNFSSLKTQQRIIKANELLTSTTFPIRNIMETVGITNKSFFYKKYKKYYHKMPGERNLPSL</sequence>
<dbReference type="SMART" id="SM00342">
    <property type="entry name" value="HTH_ARAC"/>
    <property type="match status" value="1"/>
</dbReference>
<gene>
    <name evidence="3" type="ORF">DS832_07330</name>
</gene>
<dbReference type="Pfam" id="PF12833">
    <property type="entry name" value="HTH_18"/>
    <property type="match status" value="1"/>
</dbReference>
<organism evidence="3 4">
    <name type="scientific">Bombilactobacillus bombi</name>
    <dbReference type="NCBI Taxonomy" id="1303590"/>
    <lineage>
        <taxon>Bacteria</taxon>
        <taxon>Bacillati</taxon>
        <taxon>Bacillota</taxon>
        <taxon>Bacilli</taxon>
        <taxon>Lactobacillales</taxon>
        <taxon>Lactobacillaceae</taxon>
        <taxon>Bombilactobacillus</taxon>
    </lineage>
</organism>
<dbReference type="GO" id="GO:0003700">
    <property type="term" value="F:DNA-binding transcription factor activity"/>
    <property type="evidence" value="ECO:0007669"/>
    <property type="project" value="InterPro"/>
</dbReference>
<dbReference type="Proteomes" id="UP000284822">
    <property type="component" value="Unassembled WGS sequence"/>
</dbReference>
<dbReference type="SUPFAM" id="SSF51215">
    <property type="entry name" value="Regulatory protein AraC"/>
    <property type="match status" value="1"/>
</dbReference>
<feature type="domain" description="HTH araC/xylS-type" evidence="2">
    <location>
        <begin position="221"/>
        <end position="322"/>
    </location>
</feature>
<evidence type="ECO:0000313" key="3">
    <source>
        <dbReference type="EMBL" id="RHW45625.1"/>
    </source>
</evidence>